<sequence length="360" mass="40553">MSHDASLWELCLRWGKHVLVFLLWATLTTAGLDLFIQKAGIQSPMENHVVERIGLMYEPNFDFVRFSEGLFVGGSNAYGCLGKGAPKERTDGVYRIVFLGDSFALGHTVLERHHFARKMEEVIREETGHEAEVLNFARADFSISNLYQHYVDFASQWQPDLALFFADDTDLDPVRLASHDFYPAAVVEGDSLTYDYSFIDSPRGRTYQRYEWLLHRTVLPRFVFEFLKVVDRGDLPHVLFDKLAAPVAAPPAPTVSGSDLELPEVTNLVLERLSQLDRVIVVLSGATRPESRQILSDLGIQTLDLNPVFEEVKASGVHPFYWSVVGEYGHWNQAAHQAIGQYLGHETGRILSSADSHTKS</sequence>
<evidence type="ECO:0000313" key="2">
    <source>
        <dbReference type="Proteomes" id="UP000739538"/>
    </source>
</evidence>
<gene>
    <name evidence="1" type="ORF">KDA27_21300</name>
</gene>
<reference evidence="1" key="1">
    <citation type="submission" date="2020-04" db="EMBL/GenBank/DDBJ databases">
        <authorList>
            <person name="Zhang T."/>
        </authorList>
    </citation>
    <scope>NUCLEOTIDE SEQUENCE</scope>
    <source>
        <strain evidence="1">HKST-UBA02</strain>
    </source>
</reference>
<protein>
    <submittedName>
        <fullName evidence="1">SGNH/GDSL hydrolase family protein</fullName>
    </submittedName>
</protein>
<accession>A0A956SFJ6</accession>
<name>A0A956SFJ6_UNCEI</name>
<dbReference type="Proteomes" id="UP000739538">
    <property type="component" value="Unassembled WGS sequence"/>
</dbReference>
<dbReference type="EMBL" id="JAGQHS010000163">
    <property type="protein sequence ID" value="MCA9758346.1"/>
    <property type="molecule type" value="Genomic_DNA"/>
</dbReference>
<proteinExistence type="predicted"/>
<evidence type="ECO:0000313" key="1">
    <source>
        <dbReference type="EMBL" id="MCA9758346.1"/>
    </source>
</evidence>
<organism evidence="1 2">
    <name type="scientific">Eiseniibacteriota bacterium</name>
    <dbReference type="NCBI Taxonomy" id="2212470"/>
    <lineage>
        <taxon>Bacteria</taxon>
        <taxon>Candidatus Eiseniibacteriota</taxon>
    </lineage>
</organism>
<comment type="caution">
    <text evidence="1">The sequence shown here is derived from an EMBL/GenBank/DDBJ whole genome shotgun (WGS) entry which is preliminary data.</text>
</comment>
<reference evidence="1" key="2">
    <citation type="journal article" date="2021" name="Microbiome">
        <title>Successional dynamics and alternative stable states in a saline activated sludge microbial community over 9 years.</title>
        <authorList>
            <person name="Wang Y."/>
            <person name="Ye J."/>
            <person name="Ju F."/>
            <person name="Liu L."/>
            <person name="Boyd J.A."/>
            <person name="Deng Y."/>
            <person name="Parks D.H."/>
            <person name="Jiang X."/>
            <person name="Yin X."/>
            <person name="Woodcroft B.J."/>
            <person name="Tyson G.W."/>
            <person name="Hugenholtz P."/>
            <person name="Polz M.F."/>
            <person name="Zhang T."/>
        </authorList>
    </citation>
    <scope>NUCLEOTIDE SEQUENCE</scope>
    <source>
        <strain evidence="1">HKST-UBA02</strain>
    </source>
</reference>
<dbReference type="GO" id="GO:0016787">
    <property type="term" value="F:hydrolase activity"/>
    <property type="evidence" value="ECO:0007669"/>
    <property type="project" value="UniProtKB-KW"/>
</dbReference>
<dbReference type="SUPFAM" id="SSF52266">
    <property type="entry name" value="SGNH hydrolase"/>
    <property type="match status" value="1"/>
</dbReference>
<dbReference type="AlphaFoldDB" id="A0A956SFJ6"/>
<keyword evidence="1" id="KW-0378">Hydrolase</keyword>